<dbReference type="EMBL" id="PVWG01000027">
    <property type="protein sequence ID" value="PSB17539.1"/>
    <property type="molecule type" value="Genomic_DNA"/>
</dbReference>
<reference evidence="2 3" key="2">
    <citation type="submission" date="2018-03" db="EMBL/GenBank/DDBJ databases">
        <title>The ancient ancestry and fast evolution of plastids.</title>
        <authorList>
            <person name="Moore K.R."/>
            <person name="Magnabosco C."/>
            <person name="Momper L."/>
            <person name="Gold D.A."/>
            <person name="Bosak T."/>
            <person name="Fournier G.P."/>
        </authorList>
    </citation>
    <scope>NUCLEOTIDE SEQUENCE [LARGE SCALE GENOMIC DNA]</scope>
    <source>
        <strain evidence="2 3">ULC007</strain>
    </source>
</reference>
<evidence type="ECO:0000313" key="3">
    <source>
        <dbReference type="Proteomes" id="UP000238634"/>
    </source>
</evidence>
<protein>
    <submittedName>
        <fullName evidence="2">F420-0:Gamma-glutamyl ligase</fullName>
    </submittedName>
</protein>
<feature type="transmembrane region" description="Helical" evidence="1">
    <location>
        <begin position="6"/>
        <end position="24"/>
    </location>
</feature>
<comment type="caution">
    <text evidence="2">The sequence shown here is derived from an EMBL/GenBank/DDBJ whole genome shotgun (WGS) entry which is preliminary data.</text>
</comment>
<keyword evidence="1" id="KW-0472">Membrane</keyword>
<accession>A0A2T1DAL7</accession>
<dbReference type="OrthoDB" id="9763290at2"/>
<evidence type="ECO:0000256" key="1">
    <source>
        <dbReference type="SAM" id="Phobius"/>
    </source>
</evidence>
<sequence length="406" mass="44594">MIESVFIGIIGSAIALVILILVALEAQYRQRPGNDLELTAGKWEFDLYEPQRYLLVGNLEFRNRTRRLEVMVPEIRAEVTLLTSGSLEGVTTTTHIIPRHTEATARSDHYWESRIVKVGGEDPIEISIDVQGQDLSDLKVAWVQIHYVTYGPQGRIPKTRHIVVPLKFPSTDDSKRWRPAANSDVLPIRTHLLTELDDPVEVVRRYVVPHAQAGDVVTIGESPLAIMQGRFIHPSEIHPGWLATRLCYLFLPTSSLATACGLQTLINIVGPGRVFVAFVAGAIGKLFGQPGFFYRVAGDQARLIDDVTGTLPPYDKFIVLGPDNAQGIVDQIQRETGLSAAIVDVNDLKAVKILAATSNLSINFLKQALITNPAGNADEQTPVVLIRPTESLLDRASVKPESAGTH</sequence>
<dbReference type="AlphaFoldDB" id="A0A2T1DAL7"/>
<keyword evidence="3" id="KW-1185">Reference proteome</keyword>
<keyword evidence="1" id="KW-1133">Transmembrane helix</keyword>
<reference evidence="2 3" key="1">
    <citation type="submission" date="2018-02" db="EMBL/GenBank/DDBJ databases">
        <authorList>
            <person name="Cohen D.B."/>
            <person name="Kent A.D."/>
        </authorList>
    </citation>
    <scope>NUCLEOTIDE SEQUENCE [LARGE SCALE GENOMIC DNA]</scope>
    <source>
        <strain evidence="2 3">ULC007</strain>
    </source>
</reference>
<dbReference type="GO" id="GO:0016874">
    <property type="term" value="F:ligase activity"/>
    <property type="evidence" value="ECO:0007669"/>
    <property type="project" value="UniProtKB-KW"/>
</dbReference>
<organism evidence="2 3">
    <name type="scientific">Phormidesmis priestleyi ULC007</name>
    <dbReference type="NCBI Taxonomy" id="1920490"/>
    <lineage>
        <taxon>Bacteria</taxon>
        <taxon>Bacillati</taxon>
        <taxon>Cyanobacteriota</taxon>
        <taxon>Cyanophyceae</taxon>
        <taxon>Leptolyngbyales</taxon>
        <taxon>Leptolyngbyaceae</taxon>
        <taxon>Phormidesmis</taxon>
    </lineage>
</organism>
<dbReference type="SUPFAM" id="SSF144010">
    <property type="entry name" value="CofE-like"/>
    <property type="match status" value="1"/>
</dbReference>
<name>A0A2T1DAL7_9CYAN</name>
<keyword evidence="1" id="KW-0812">Transmembrane</keyword>
<gene>
    <name evidence="2" type="ORF">C7B65_18310</name>
</gene>
<keyword evidence="2" id="KW-0436">Ligase</keyword>
<dbReference type="Proteomes" id="UP000238634">
    <property type="component" value="Unassembled WGS sequence"/>
</dbReference>
<proteinExistence type="predicted"/>
<dbReference type="STRING" id="1920490.GCA_001895925_01406"/>
<evidence type="ECO:0000313" key="2">
    <source>
        <dbReference type="EMBL" id="PSB17539.1"/>
    </source>
</evidence>